<accession>A0ABN0E6U6</accession>
<evidence type="ECO:0008006" key="3">
    <source>
        <dbReference type="Google" id="ProtNLM"/>
    </source>
</evidence>
<dbReference type="Pfam" id="PF14135">
    <property type="entry name" value="DUF4302"/>
    <property type="match status" value="1"/>
</dbReference>
<protein>
    <recommendedName>
        <fullName evidence="3">DUF4302 domain-containing protein</fullName>
    </recommendedName>
</protein>
<organism evidence="1 2">
    <name type="scientific">Myroides odoratimimus CCUG 10230</name>
    <dbReference type="NCBI Taxonomy" id="883150"/>
    <lineage>
        <taxon>Bacteria</taxon>
        <taxon>Pseudomonadati</taxon>
        <taxon>Bacteroidota</taxon>
        <taxon>Flavobacteriia</taxon>
        <taxon>Flavobacteriales</taxon>
        <taxon>Flavobacteriaceae</taxon>
        <taxon>Myroides</taxon>
    </lineage>
</organism>
<name>A0ABN0E6U6_9FLAO</name>
<dbReference type="RefSeq" id="WP_006259758.1">
    <property type="nucleotide sequence ID" value="NZ_KE161017.1"/>
</dbReference>
<comment type="caution">
    <text evidence="1">The sequence shown here is derived from an EMBL/GenBank/DDBJ whole genome shotgun (WGS) entry which is preliminary data.</text>
</comment>
<sequence>MKKYITKAFLATIILAGIASCQKEEDRVFDESVAERLSEQEKKLQDLLLSSEYGWKLVYNTSEGDFGSYTYLMRFKDTRNVEMVSDFDASGPISEVTEYAIHQRATASLVFTTRSKIHQLSDPANSPYAAGKGYYGEYQFGYYGNTENEIYFRTPKQDQELTFVKATKEDWETFNQQYTMVDNMNSLSKPYFRVVDVEVAGKVERFDFTNLGSVRMVDLQGNKLFKDSDYALTYNTRGFIVTPAMEVGGQKITSFLYDEISDSFIGKEGNVKVSFKYSNKPVVWTDMSYKKLLSLPTNPKEPYFMFRTGSSYQILGSKFTSVFLRNKIAEYGKGANGEYKMSAVNLTFNTTVNTGSGVVPCALSEYVFEGKSYVYFFQLKELQGNVVQVVPLGWNTLSLPAQVIELNDLFLGENLYIRKERGTVQYSNPVITFISSKAPIVLPTWDYDVIF</sequence>
<dbReference type="PROSITE" id="PS51257">
    <property type="entry name" value="PROKAR_LIPOPROTEIN"/>
    <property type="match status" value="1"/>
</dbReference>
<gene>
    <name evidence="1" type="ORF">HMPREF9712_02916</name>
</gene>
<dbReference type="EMBL" id="AGEC02000027">
    <property type="protein sequence ID" value="EHO06711.1"/>
    <property type="molecule type" value="Genomic_DNA"/>
</dbReference>
<proteinExistence type="predicted"/>
<keyword evidence="2" id="KW-1185">Reference proteome</keyword>
<dbReference type="Proteomes" id="UP000005402">
    <property type="component" value="Unassembled WGS sequence"/>
</dbReference>
<dbReference type="InterPro" id="IPR025396">
    <property type="entry name" value="DUF4302"/>
</dbReference>
<evidence type="ECO:0000313" key="1">
    <source>
        <dbReference type="EMBL" id="EHO06711.1"/>
    </source>
</evidence>
<evidence type="ECO:0000313" key="2">
    <source>
        <dbReference type="Proteomes" id="UP000005402"/>
    </source>
</evidence>
<reference evidence="1" key="1">
    <citation type="submission" date="2012-07" db="EMBL/GenBank/DDBJ databases">
        <title>The Genome Sequence of Myroides odoratimimus CCUG 10230.</title>
        <authorList>
            <consortium name="The Broad Institute Genome Sequencing Platform"/>
            <person name="Earl A."/>
            <person name="Ward D."/>
            <person name="Feldgarden M."/>
            <person name="Gevers D."/>
            <person name="Huys G."/>
            <person name="Walker B."/>
            <person name="Young S.K."/>
            <person name="Zeng Q."/>
            <person name="Gargeya S."/>
            <person name="Fitzgerald M."/>
            <person name="Haas B."/>
            <person name="Abouelleil A."/>
            <person name="Alvarado L."/>
            <person name="Arachchi H.M."/>
            <person name="Berlin A.M."/>
            <person name="Chapman S.B."/>
            <person name="Goldberg J."/>
            <person name="Griggs A."/>
            <person name="Gujja S."/>
            <person name="Hansen M."/>
            <person name="Howarth C."/>
            <person name="Imamovic A."/>
            <person name="Larimer J."/>
            <person name="McCowen C."/>
            <person name="Montmayeur A."/>
            <person name="Murphy C."/>
            <person name="Neiman D."/>
            <person name="Pearson M."/>
            <person name="Priest M."/>
            <person name="Roberts A."/>
            <person name="Saif S."/>
            <person name="Shea T."/>
            <person name="Sisk P."/>
            <person name="Sykes S."/>
            <person name="Wortman J."/>
            <person name="Nusbaum C."/>
            <person name="Birren B."/>
        </authorList>
    </citation>
    <scope>NUCLEOTIDE SEQUENCE [LARGE SCALE GENOMIC DNA]</scope>
    <source>
        <strain evidence="1">CCUG 10230</strain>
    </source>
</reference>